<dbReference type="Proteomes" id="UP000677244">
    <property type="component" value="Unassembled WGS sequence"/>
</dbReference>
<proteinExistence type="predicted"/>
<organism evidence="1 2">
    <name type="scientific">Niastella soli</name>
    <dbReference type="NCBI Taxonomy" id="2821487"/>
    <lineage>
        <taxon>Bacteria</taxon>
        <taxon>Pseudomonadati</taxon>
        <taxon>Bacteroidota</taxon>
        <taxon>Chitinophagia</taxon>
        <taxon>Chitinophagales</taxon>
        <taxon>Chitinophagaceae</taxon>
        <taxon>Niastella</taxon>
    </lineage>
</organism>
<gene>
    <name evidence="1" type="ORF">J7I42_12030</name>
</gene>
<evidence type="ECO:0008006" key="3">
    <source>
        <dbReference type="Google" id="ProtNLM"/>
    </source>
</evidence>
<name>A0ABS3YT74_9BACT</name>
<protein>
    <recommendedName>
        <fullName evidence="3">Arm DNA-binding domain-containing protein</fullName>
    </recommendedName>
</protein>
<accession>A0ABS3YT74</accession>
<comment type="caution">
    <text evidence="1">The sequence shown here is derived from an EMBL/GenBank/DDBJ whole genome shotgun (WGS) entry which is preliminary data.</text>
</comment>
<evidence type="ECO:0000313" key="1">
    <source>
        <dbReference type="EMBL" id="MBO9200998.1"/>
    </source>
</evidence>
<dbReference type="RefSeq" id="WP_209139029.1">
    <property type="nucleotide sequence ID" value="NZ_JAGHKO010000001.1"/>
</dbReference>
<sequence>MNTITVTVHFPKGKRISVYQKNKLTQAILNTFQQQENTTRKRSTRQTVKKADCENKKLTIVLVY</sequence>
<evidence type="ECO:0000313" key="2">
    <source>
        <dbReference type="Proteomes" id="UP000677244"/>
    </source>
</evidence>
<reference evidence="1 2" key="1">
    <citation type="submission" date="2021-03" db="EMBL/GenBank/DDBJ databases">
        <title>Assistant Professor.</title>
        <authorList>
            <person name="Huq M.A."/>
        </authorList>
    </citation>
    <scope>NUCLEOTIDE SEQUENCE [LARGE SCALE GENOMIC DNA]</scope>
    <source>
        <strain evidence="1 2">MAH-29</strain>
    </source>
</reference>
<dbReference type="EMBL" id="JAGHKO010000001">
    <property type="protein sequence ID" value="MBO9200998.1"/>
    <property type="molecule type" value="Genomic_DNA"/>
</dbReference>
<keyword evidence="2" id="KW-1185">Reference proteome</keyword>